<protein>
    <submittedName>
        <fullName evidence="2">Uncharacterized protein</fullName>
    </submittedName>
</protein>
<proteinExistence type="predicted"/>
<evidence type="ECO:0000313" key="2">
    <source>
        <dbReference type="EMBL" id="KAB8078613.1"/>
    </source>
</evidence>
<sequence>MLAPSVWVCFLGLLLSLGADARRSLQPIGIDFSPELLYITQYLRRQYNKRNSLNCVAQKTSRLYHAHWLSAADVRRGCRTVTFLFNEIE</sequence>
<evidence type="ECO:0000256" key="1">
    <source>
        <dbReference type="SAM" id="SignalP"/>
    </source>
</evidence>
<keyword evidence="3" id="KW-1185">Reference proteome</keyword>
<name>A0A5N5XCX6_9EURO</name>
<gene>
    <name evidence="2" type="ORF">BDV29DRAFT_165914</name>
</gene>
<accession>A0A5N5XCX6</accession>
<dbReference type="AlphaFoldDB" id="A0A5N5XCX6"/>
<organism evidence="2 3">
    <name type="scientific">Aspergillus leporis</name>
    <dbReference type="NCBI Taxonomy" id="41062"/>
    <lineage>
        <taxon>Eukaryota</taxon>
        <taxon>Fungi</taxon>
        <taxon>Dikarya</taxon>
        <taxon>Ascomycota</taxon>
        <taxon>Pezizomycotina</taxon>
        <taxon>Eurotiomycetes</taxon>
        <taxon>Eurotiomycetidae</taxon>
        <taxon>Eurotiales</taxon>
        <taxon>Aspergillaceae</taxon>
        <taxon>Aspergillus</taxon>
        <taxon>Aspergillus subgen. Circumdati</taxon>
    </lineage>
</organism>
<feature type="signal peptide" evidence="1">
    <location>
        <begin position="1"/>
        <end position="21"/>
    </location>
</feature>
<evidence type="ECO:0000313" key="3">
    <source>
        <dbReference type="Proteomes" id="UP000326565"/>
    </source>
</evidence>
<dbReference type="EMBL" id="ML732156">
    <property type="protein sequence ID" value="KAB8078613.1"/>
    <property type="molecule type" value="Genomic_DNA"/>
</dbReference>
<reference evidence="2 3" key="1">
    <citation type="submission" date="2019-04" db="EMBL/GenBank/DDBJ databases">
        <title>Friends and foes A comparative genomics study of 23 Aspergillus species from section Flavi.</title>
        <authorList>
            <consortium name="DOE Joint Genome Institute"/>
            <person name="Kjaerbolling I."/>
            <person name="Vesth T."/>
            <person name="Frisvad J.C."/>
            <person name="Nybo J.L."/>
            <person name="Theobald S."/>
            <person name="Kildgaard S."/>
            <person name="Isbrandt T."/>
            <person name="Kuo A."/>
            <person name="Sato A."/>
            <person name="Lyhne E.K."/>
            <person name="Kogle M.E."/>
            <person name="Wiebenga A."/>
            <person name="Kun R.S."/>
            <person name="Lubbers R.J."/>
            <person name="Makela M.R."/>
            <person name="Barry K."/>
            <person name="Chovatia M."/>
            <person name="Clum A."/>
            <person name="Daum C."/>
            <person name="Haridas S."/>
            <person name="He G."/>
            <person name="LaButti K."/>
            <person name="Lipzen A."/>
            <person name="Mondo S."/>
            <person name="Riley R."/>
            <person name="Salamov A."/>
            <person name="Simmons B.A."/>
            <person name="Magnuson J.K."/>
            <person name="Henrissat B."/>
            <person name="Mortensen U.H."/>
            <person name="Larsen T.O."/>
            <person name="Devries R.P."/>
            <person name="Grigoriev I.V."/>
            <person name="Machida M."/>
            <person name="Baker S.E."/>
            <person name="Andersen M.R."/>
        </authorList>
    </citation>
    <scope>NUCLEOTIDE SEQUENCE [LARGE SCALE GENOMIC DNA]</scope>
    <source>
        <strain evidence="2 3">CBS 151.66</strain>
    </source>
</reference>
<feature type="chain" id="PRO_5025028102" evidence="1">
    <location>
        <begin position="22"/>
        <end position="89"/>
    </location>
</feature>
<keyword evidence="1" id="KW-0732">Signal</keyword>
<dbReference type="Proteomes" id="UP000326565">
    <property type="component" value="Unassembled WGS sequence"/>
</dbReference>